<evidence type="ECO:0000313" key="2">
    <source>
        <dbReference type="WBParaSite" id="ES5_v2.g8522.t1"/>
    </source>
</evidence>
<dbReference type="Proteomes" id="UP000887579">
    <property type="component" value="Unplaced"/>
</dbReference>
<proteinExistence type="predicted"/>
<protein>
    <submittedName>
        <fullName evidence="2">Uncharacterized protein</fullName>
    </submittedName>
</protein>
<accession>A0AC34GUV3</accession>
<name>A0AC34GUV3_9BILA</name>
<organism evidence="1 2">
    <name type="scientific">Panagrolaimus sp. ES5</name>
    <dbReference type="NCBI Taxonomy" id="591445"/>
    <lineage>
        <taxon>Eukaryota</taxon>
        <taxon>Metazoa</taxon>
        <taxon>Ecdysozoa</taxon>
        <taxon>Nematoda</taxon>
        <taxon>Chromadorea</taxon>
        <taxon>Rhabditida</taxon>
        <taxon>Tylenchina</taxon>
        <taxon>Panagrolaimomorpha</taxon>
        <taxon>Panagrolaimoidea</taxon>
        <taxon>Panagrolaimidae</taxon>
        <taxon>Panagrolaimus</taxon>
    </lineage>
</organism>
<reference evidence="2" key="1">
    <citation type="submission" date="2022-11" db="UniProtKB">
        <authorList>
            <consortium name="WormBaseParasite"/>
        </authorList>
    </citation>
    <scope>IDENTIFICATION</scope>
</reference>
<sequence length="79" mass="8428">MHIESVFVGIVQSIEQDFKDNLASERRKSIGIDKQRSSLTNGGIDGGGAETTIFLTMPEGERRVLSGGGNMNSSDGKSL</sequence>
<dbReference type="WBParaSite" id="ES5_v2.g8522.t1">
    <property type="protein sequence ID" value="ES5_v2.g8522.t1"/>
    <property type="gene ID" value="ES5_v2.g8522"/>
</dbReference>
<evidence type="ECO:0000313" key="1">
    <source>
        <dbReference type="Proteomes" id="UP000887579"/>
    </source>
</evidence>